<gene>
    <name evidence="3" type="ORF">F8C67_01580</name>
</gene>
<evidence type="ECO:0000313" key="4">
    <source>
        <dbReference type="Proteomes" id="UP000468650"/>
    </source>
</evidence>
<feature type="transmembrane region" description="Helical" evidence="1">
    <location>
        <begin position="304"/>
        <end position="329"/>
    </location>
</feature>
<keyword evidence="1" id="KW-0472">Membrane</keyword>
<proteinExistence type="predicted"/>
<comment type="caution">
    <text evidence="3">The sequence shown here is derived from an EMBL/GenBank/DDBJ whole genome shotgun (WGS) entry which is preliminary data.</text>
</comment>
<evidence type="ECO:0000259" key="2">
    <source>
        <dbReference type="Pfam" id="PF12704"/>
    </source>
</evidence>
<dbReference type="Proteomes" id="UP000468650">
    <property type="component" value="Unassembled WGS sequence"/>
</dbReference>
<feature type="transmembrane region" description="Helical" evidence="1">
    <location>
        <begin position="262"/>
        <end position="283"/>
    </location>
</feature>
<name>A0A6N6RLK3_9FLAO</name>
<dbReference type="OrthoDB" id="9784014at2"/>
<keyword evidence="1" id="KW-1133">Transmembrane helix</keyword>
<evidence type="ECO:0000313" key="3">
    <source>
        <dbReference type="EMBL" id="KAB2814453.1"/>
    </source>
</evidence>
<feature type="transmembrane region" description="Helical" evidence="1">
    <location>
        <begin position="360"/>
        <end position="380"/>
    </location>
</feature>
<sequence>MRQMNTFKLGFLQVWTRRSRLFIQWAMVCIGLALVSGFFTFEKSTDAQLVNDLSSIDQIWCAKGSPLQGLLANVYHIDNPTGNISLSEVNEYAQNPMIERVTRISYGDVYKGRRILGADASWSDLYSLNPTEGKLPENEMEVALSKALSAELGLKVGSTFHGQHGNAESGHEHEEDYVVVGIYENTGTVADRILLTSLSSVWHVHHSDEESKEITAALIETTSPMALFQLPRLINSKSTFQAVLPSIEVNRIHALLGNTQSAFIALSALFLLLGGLSIGITIHETVRAQQFDHTLLRVFGLSPFRLALTIWTQTLLLLGSAWVVGMLFIKLTIYALSPTIAVDYGLELQFEVMNSTDFKLLAVAIILGLIIAIPPVIRIFKTTIHKNLKNA</sequence>
<dbReference type="PANTHER" id="PTHR43738:SF2">
    <property type="entry name" value="ABC TRANSPORTER PERMEASE"/>
    <property type="match status" value="1"/>
</dbReference>
<keyword evidence="1" id="KW-0812">Transmembrane</keyword>
<evidence type="ECO:0000256" key="1">
    <source>
        <dbReference type="SAM" id="Phobius"/>
    </source>
</evidence>
<protein>
    <submittedName>
        <fullName evidence="3">FtsX-like permease family protein</fullName>
    </submittedName>
</protein>
<reference evidence="3 4" key="1">
    <citation type="submission" date="2019-09" db="EMBL/GenBank/DDBJ databases">
        <title>Genomes of family Cryomorphaceae.</title>
        <authorList>
            <person name="Bowman J.P."/>
        </authorList>
    </citation>
    <scope>NUCLEOTIDE SEQUENCE [LARGE SCALE GENOMIC DNA]</scope>
    <source>
        <strain evidence="3 4">LMG 25704</strain>
    </source>
</reference>
<dbReference type="AlphaFoldDB" id="A0A6N6RLK3"/>
<dbReference type="PANTHER" id="PTHR43738">
    <property type="entry name" value="ABC TRANSPORTER, MEMBRANE PROTEIN"/>
    <property type="match status" value="1"/>
</dbReference>
<dbReference type="Pfam" id="PF12704">
    <property type="entry name" value="MacB_PCD"/>
    <property type="match status" value="1"/>
</dbReference>
<dbReference type="InterPro" id="IPR051125">
    <property type="entry name" value="ABC-4/HrtB_transporter"/>
</dbReference>
<keyword evidence="4" id="KW-1185">Reference proteome</keyword>
<feature type="domain" description="MacB-like periplasmic core" evidence="2">
    <location>
        <begin position="28"/>
        <end position="223"/>
    </location>
</feature>
<organism evidence="3 4">
    <name type="scientific">Phaeocystidibacter luteus</name>
    <dbReference type="NCBI Taxonomy" id="911197"/>
    <lineage>
        <taxon>Bacteria</taxon>
        <taxon>Pseudomonadati</taxon>
        <taxon>Bacteroidota</taxon>
        <taxon>Flavobacteriia</taxon>
        <taxon>Flavobacteriales</taxon>
        <taxon>Phaeocystidibacteraceae</taxon>
        <taxon>Phaeocystidibacter</taxon>
    </lineage>
</organism>
<feature type="transmembrane region" description="Helical" evidence="1">
    <location>
        <begin position="21"/>
        <end position="41"/>
    </location>
</feature>
<dbReference type="EMBL" id="WBVO01000001">
    <property type="protein sequence ID" value="KAB2814453.1"/>
    <property type="molecule type" value="Genomic_DNA"/>
</dbReference>
<accession>A0A6N6RLK3</accession>
<dbReference type="RefSeq" id="WP_151666033.1">
    <property type="nucleotide sequence ID" value="NZ_WBVO01000001.1"/>
</dbReference>
<dbReference type="InterPro" id="IPR025857">
    <property type="entry name" value="MacB_PCD"/>
</dbReference>